<dbReference type="SUPFAM" id="SSF109854">
    <property type="entry name" value="DinB/YfiT-like putative metalloenzymes"/>
    <property type="match status" value="1"/>
</dbReference>
<dbReference type="EMBL" id="JAFBCF010000001">
    <property type="protein sequence ID" value="MBM7799089.1"/>
    <property type="molecule type" value="Genomic_DNA"/>
</dbReference>
<dbReference type="Gene3D" id="1.20.120.450">
    <property type="entry name" value="dinb family like domain"/>
    <property type="match status" value="1"/>
</dbReference>
<comment type="caution">
    <text evidence="1">The sequence shown here is derived from an EMBL/GenBank/DDBJ whole genome shotgun (WGS) entry which is preliminary data.</text>
</comment>
<evidence type="ECO:0000313" key="1">
    <source>
        <dbReference type="EMBL" id="MBM7799089.1"/>
    </source>
</evidence>
<reference evidence="1 2" key="1">
    <citation type="submission" date="2021-01" db="EMBL/GenBank/DDBJ databases">
        <title>Sequencing the genomes of 1000 actinobacteria strains.</title>
        <authorList>
            <person name="Klenk H.-P."/>
        </authorList>
    </citation>
    <scope>NUCLEOTIDE SEQUENCE [LARGE SCALE GENOMIC DNA]</scope>
    <source>
        <strain evidence="1 2">DSM 18662</strain>
    </source>
</reference>
<organism evidence="1 2">
    <name type="scientific">Microlunatus panaciterrae</name>
    <dbReference type="NCBI Taxonomy" id="400768"/>
    <lineage>
        <taxon>Bacteria</taxon>
        <taxon>Bacillati</taxon>
        <taxon>Actinomycetota</taxon>
        <taxon>Actinomycetes</taxon>
        <taxon>Propionibacteriales</taxon>
        <taxon>Propionibacteriaceae</taxon>
        <taxon>Microlunatus</taxon>
    </lineage>
</organism>
<dbReference type="RefSeq" id="WP_204917617.1">
    <property type="nucleotide sequence ID" value="NZ_BAAAQP010000002.1"/>
</dbReference>
<sequence>MTTQTAFDEQSELLEMLAEQRETLLITLRDVTEEQAASRSTVSDLTLGGVVKHLARTERVWTHVMTEQPGDPEGMFDFEQYYLTEGDTLAGLLAEYAEAIRTTDAAVASLPDLERRVPLPEAPWSPPETQYWTTRRILLHLLRETAHHSGHADIIRESLDGANTTRRLGT</sequence>
<gene>
    <name evidence="1" type="ORF">JOE57_002010</name>
</gene>
<evidence type="ECO:0000313" key="2">
    <source>
        <dbReference type="Proteomes" id="UP000704762"/>
    </source>
</evidence>
<dbReference type="InterPro" id="IPR034660">
    <property type="entry name" value="DinB/YfiT-like"/>
</dbReference>
<dbReference type="Proteomes" id="UP000704762">
    <property type="component" value="Unassembled WGS sequence"/>
</dbReference>
<name>A0ABS2RJB7_9ACTN</name>
<accession>A0ABS2RJB7</accession>
<protein>
    <submittedName>
        <fullName evidence="1">Damage-inducible protein DinB</fullName>
    </submittedName>
</protein>
<dbReference type="Pfam" id="PF04978">
    <property type="entry name" value="MST"/>
    <property type="match status" value="1"/>
</dbReference>
<proteinExistence type="predicted"/>
<keyword evidence="2" id="KW-1185">Reference proteome</keyword>
<dbReference type="InterPro" id="IPR007061">
    <property type="entry name" value="MST-like"/>
</dbReference>